<dbReference type="EnsemblMetazoa" id="XM_003426170">
    <property type="protein sequence ID" value="XP_003426218"/>
    <property type="gene ID" value="LOC100679058"/>
</dbReference>
<organism evidence="2 3">
    <name type="scientific">Nasonia vitripennis</name>
    <name type="common">Parasitic wasp</name>
    <dbReference type="NCBI Taxonomy" id="7425"/>
    <lineage>
        <taxon>Eukaryota</taxon>
        <taxon>Metazoa</taxon>
        <taxon>Ecdysozoa</taxon>
        <taxon>Arthropoda</taxon>
        <taxon>Hexapoda</taxon>
        <taxon>Insecta</taxon>
        <taxon>Pterygota</taxon>
        <taxon>Neoptera</taxon>
        <taxon>Endopterygota</taxon>
        <taxon>Hymenoptera</taxon>
        <taxon>Apocrita</taxon>
        <taxon>Proctotrupomorpha</taxon>
        <taxon>Chalcidoidea</taxon>
        <taxon>Pteromalidae</taxon>
        <taxon>Pteromalinae</taxon>
        <taxon>Nasonia</taxon>
    </lineage>
</organism>
<reference evidence="2" key="1">
    <citation type="submission" date="2021-01" db="UniProtKB">
        <authorList>
            <consortium name="EnsemblMetazoa"/>
        </authorList>
    </citation>
    <scope>IDENTIFICATION</scope>
</reference>
<feature type="transmembrane region" description="Helical" evidence="1">
    <location>
        <begin position="166"/>
        <end position="188"/>
    </location>
</feature>
<evidence type="ECO:0000256" key="1">
    <source>
        <dbReference type="SAM" id="Phobius"/>
    </source>
</evidence>
<accession>A0A7M7GCQ2</accession>
<evidence type="ECO:0000313" key="3">
    <source>
        <dbReference type="Proteomes" id="UP000002358"/>
    </source>
</evidence>
<dbReference type="AlphaFoldDB" id="A0A7M7GCQ2"/>
<keyword evidence="1" id="KW-0812">Transmembrane</keyword>
<name>A0A7M7GCQ2_NASVI</name>
<keyword evidence="1" id="KW-1133">Transmembrane helix</keyword>
<keyword evidence="1" id="KW-0472">Membrane</keyword>
<dbReference type="Proteomes" id="UP000002358">
    <property type="component" value="Chromosome 1"/>
</dbReference>
<gene>
    <name evidence="2" type="primary">100679058</name>
</gene>
<dbReference type="InParanoid" id="A0A7M7GCQ2"/>
<dbReference type="KEGG" id="nvi:100679058"/>
<protein>
    <submittedName>
        <fullName evidence="2">Uncharacterized protein</fullName>
    </submittedName>
</protein>
<evidence type="ECO:0000313" key="2">
    <source>
        <dbReference type="EnsemblMetazoa" id="XP_003426218"/>
    </source>
</evidence>
<proteinExistence type="predicted"/>
<sequence length="202" mass="22960">MSKTDSSADNNCSRDPLTSYGWRVPKDNTLCGYSAESIKDSTRVYESATQSFGDNNELAEGDKKTTHTYNFISSDQIARDKTTQDYTPTAPVYDITNSRAKFNYTKDDVAVPILECPIDKENAKIREYDTQAAPPRIHRYKQITPHVNNNLQMRRIEQQTSDRDCLPVYLILAVSIFCVTIFGGIILIGRYNARHYHENSTS</sequence>
<keyword evidence="3" id="KW-1185">Reference proteome</keyword>